<proteinExistence type="predicted"/>
<dbReference type="InterPro" id="IPR005162">
    <property type="entry name" value="Retrotrans_gag_dom"/>
</dbReference>
<dbReference type="AlphaFoldDB" id="A0A5B6V6Y2"/>
<feature type="compositionally biased region" description="Polar residues" evidence="1">
    <location>
        <begin position="96"/>
        <end position="116"/>
    </location>
</feature>
<organism evidence="3 4">
    <name type="scientific">Gossypium australe</name>
    <dbReference type="NCBI Taxonomy" id="47621"/>
    <lineage>
        <taxon>Eukaryota</taxon>
        <taxon>Viridiplantae</taxon>
        <taxon>Streptophyta</taxon>
        <taxon>Embryophyta</taxon>
        <taxon>Tracheophyta</taxon>
        <taxon>Spermatophyta</taxon>
        <taxon>Magnoliopsida</taxon>
        <taxon>eudicotyledons</taxon>
        <taxon>Gunneridae</taxon>
        <taxon>Pentapetalae</taxon>
        <taxon>rosids</taxon>
        <taxon>malvids</taxon>
        <taxon>Malvales</taxon>
        <taxon>Malvaceae</taxon>
        <taxon>Malvoideae</taxon>
        <taxon>Gossypium</taxon>
    </lineage>
</organism>
<name>A0A5B6V6Y2_9ROSI</name>
<feature type="domain" description="Retrotransposon gag" evidence="2">
    <location>
        <begin position="191"/>
        <end position="275"/>
    </location>
</feature>
<accession>A0A5B6V6Y2</accession>
<dbReference type="Proteomes" id="UP000325315">
    <property type="component" value="Unassembled WGS sequence"/>
</dbReference>
<keyword evidence="4" id="KW-1185">Reference proteome</keyword>
<dbReference type="PANTHER" id="PTHR32108:SF5">
    <property type="entry name" value="DYNACTIN SUBUNIT 1-LIKE"/>
    <property type="match status" value="1"/>
</dbReference>
<dbReference type="Pfam" id="PF03732">
    <property type="entry name" value="Retrotrans_gag"/>
    <property type="match status" value="1"/>
</dbReference>
<sequence>MQDQFQAQLQEQLVKVQQEMKDQILESQISMVNQLAQLLAGEREKGKGTAVNSGNDNEDPIYPSGFTLVNVQAQPDAYLQRAPITIIPQQYQVDASAPSNYQTGSGSNPEVKQTNPVVPDPDDVAETKKERAELPKQIEDRCRWLEEKLRAMENVDCHGRIDAMDLSLVPDLVLRQRYVNNDQLLIHCFQDSLIGSAAKWYNQLSHARVNSWKDLAQAFMKHYSHVTDMTPDRLTLQNIEKKQNESFRQYAQRWREVATQVQPPLLEKETMMLFIYTLNAPFFNHMLGSAKKSFSDIVMSGEMIKNAVKSGKIDTGEISKRFAPRKKESEVNNVGVYNKGYLNPITVGPTKTKIVERLIEMGVVKFDDQSSAENSLPNYTDEGVNAIVENAERKTKMNTAEIKTPMREECNEFGALVQGLMDNKELKFFEYVEEAEVCASEEGSTKRVCEANCPVVIISRPRSSEAGV</sequence>
<evidence type="ECO:0000313" key="4">
    <source>
        <dbReference type="Proteomes" id="UP000325315"/>
    </source>
</evidence>
<evidence type="ECO:0000256" key="1">
    <source>
        <dbReference type="SAM" id="MobiDB-lite"/>
    </source>
</evidence>
<evidence type="ECO:0000313" key="3">
    <source>
        <dbReference type="EMBL" id="KAA3464781.1"/>
    </source>
</evidence>
<dbReference type="EMBL" id="SMMG02000007">
    <property type="protein sequence ID" value="KAA3464781.1"/>
    <property type="molecule type" value="Genomic_DNA"/>
</dbReference>
<dbReference type="OrthoDB" id="1750196at2759"/>
<dbReference type="PANTHER" id="PTHR32108">
    <property type="entry name" value="DNA-DIRECTED RNA POLYMERASE SUBUNIT ALPHA"/>
    <property type="match status" value="1"/>
</dbReference>
<evidence type="ECO:0000259" key="2">
    <source>
        <dbReference type="Pfam" id="PF03732"/>
    </source>
</evidence>
<protein>
    <submittedName>
        <fullName evidence="3">Dynactin subunit 1-like</fullName>
    </submittedName>
</protein>
<comment type="caution">
    <text evidence="3">The sequence shown here is derived from an EMBL/GenBank/DDBJ whole genome shotgun (WGS) entry which is preliminary data.</text>
</comment>
<gene>
    <name evidence="3" type="ORF">EPI10_000008</name>
</gene>
<reference evidence="4" key="1">
    <citation type="journal article" date="2019" name="Plant Biotechnol. J.">
        <title>Genome sequencing of the Australian wild diploid species Gossypium australe highlights disease resistance and delayed gland morphogenesis.</title>
        <authorList>
            <person name="Cai Y."/>
            <person name="Cai X."/>
            <person name="Wang Q."/>
            <person name="Wang P."/>
            <person name="Zhang Y."/>
            <person name="Cai C."/>
            <person name="Xu Y."/>
            <person name="Wang K."/>
            <person name="Zhou Z."/>
            <person name="Wang C."/>
            <person name="Geng S."/>
            <person name="Li B."/>
            <person name="Dong Q."/>
            <person name="Hou Y."/>
            <person name="Wang H."/>
            <person name="Ai P."/>
            <person name="Liu Z."/>
            <person name="Yi F."/>
            <person name="Sun M."/>
            <person name="An G."/>
            <person name="Cheng J."/>
            <person name="Zhang Y."/>
            <person name="Shi Q."/>
            <person name="Xie Y."/>
            <person name="Shi X."/>
            <person name="Chang Y."/>
            <person name="Huang F."/>
            <person name="Chen Y."/>
            <person name="Hong S."/>
            <person name="Mi L."/>
            <person name="Sun Q."/>
            <person name="Zhang L."/>
            <person name="Zhou B."/>
            <person name="Peng R."/>
            <person name="Zhang X."/>
            <person name="Liu F."/>
        </authorList>
    </citation>
    <scope>NUCLEOTIDE SEQUENCE [LARGE SCALE GENOMIC DNA]</scope>
    <source>
        <strain evidence="4">cv. PA1801</strain>
    </source>
</reference>
<feature type="region of interest" description="Disordered" evidence="1">
    <location>
        <begin position="96"/>
        <end position="132"/>
    </location>
</feature>